<keyword evidence="2" id="KW-0418">Kinase</keyword>
<dbReference type="SUPFAM" id="SSF56112">
    <property type="entry name" value="Protein kinase-like (PK-like)"/>
    <property type="match status" value="2"/>
</dbReference>
<proteinExistence type="predicted"/>
<dbReference type="GO" id="GO:0004672">
    <property type="term" value="F:protein kinase activity"/>
    <property type="evidence" value="ECO:0007669"/>
    <property type="project" value="InterPro"/>
</dbReference>
<dbReference type="Proteomes" id="UP000653305">
    <property type="component" value="Unassembled WGS sequence"/>
</dbReference>
<dbReference type="Gene3D" id="1.10.510.10">
    <property type="entry name" value="Transferase(Phosphotransferase) domain 1"/>
    <property type="match status" value="1"/>
</dbReference>
<gene>
    <name evidence="2" type="ORF">PHJA_000971600</name>
</gene>
<keyword evidence="3" id="KW-1185">Reference proteome</keyword>
<dbReference type="InterPro" id="IPR050994">
    <property type="entry name" value="At_inactive_RLKs"/>
</dbReference>
<evidence type="ECO:0000259" key="1">
    <source>
        <dbReference type="PROSITE" id="PS50011"/>
    </source>
</evidence>
<dbReference type="PANTHER" id="PTHR48010:SF6">
    <property type="entry name" value="OS01G0223600 PROTEIN"/>
    <property type="match status" value="1"/>
</dbReference>
<dbReference type="OrthoDB" id="4062651at2759"/>
<evidence type="ECO:0000313" key="3">
    <source>
        <dbReference type="Proteomes" id="UP000653305"/>
    </source>
</evidence>
<organism evidence="2 3">
    <name type="scientific">Phtheirospermum japonicum</name>
    <dbReference type="NCBI Taxonomy" id="374723"/>
    <lineage>
        <taxon>Eukaryota</taxon>
        <taxon>Viridiplantae</taxon>
        <taxon>Streptophyta</taxon>
        <taxon>Embryophyta</taxon>
        <taxon>Tracheophyta</taxon>
        <taxon>Spermatophyta</taxon>
        <taxon>Magnoliopsida</taxon>
        <taxon>eudicotyledons</taxon>
        <taxon>Gunneridae</taxon>
        <taxon>Pentapetalae</taxon>
        <taxon>asterids</taxon>
        <taxon>lamiids</taxon>
        <taxon>Lamiales</taxon>
        <taxon>Orobanchaceae</taxon>
        <taxon>Orobanchaceae incertae sedis</taxon>
        <taxon>Phtheirospermum</taxon>
    </lineage>
</organism>
<dbReference type="InterPro" id="IPR000719">
    <property type="entry name" value="Prot_kinase_dom"/>
</dbReference>
<dbReference type="InterPro" id="IPR011009">
    <property type="entry name" value="Kinase-like_dom_sf"/>
</dbReference>
<dbReference type="GO" id="GO:0005524">
    <property type="term" value="F:ATP binding"/>
    <property type="evidence" value="ECO:0007669"/>
    <property type="project" value="InterPro"/>
</dbReference>
<keyword evidence="2" id="KW-0675">Receptor</keyword>
<name>A0A830BR16_9LAMI</name>
<dbReference type="PROSITE" id="PS50011">
    <property type="entry name" value="PROTEIN_KINASE_DOM"/>
    <property type="match status" value="1"/>
</dbReference>
<accession>A0A830BR16</accession>
<dbReference type="Gene3D" id="3.30.200.20">
    <property type="entry name" value="Phosphorylase Kinase, domain 1"/>
    <property type="match status" value="2"/>
</dbReference>
<dbReference type="PANTHER" id="PTHR48010">
    <property type="entry name" value="OS05G0588300 PROTEIN"/>
    <property type="match status" value="1"/>
</dbReference>
<sequence length="433" mass="49349">MSRIYSNWGRLVGAVLKKEQLWQLFHDHSRSPSVLFEASDCSSSFKSNSHIHDVDFSQLGISSWSRREPEPPMMVLISDFSPAFDVEGITLVSAYALRSETYGNGTFGGEYSVAMENGVKIVLKRLKSVNISELEFKRHMGIIGNVGHENVVALRAYYLSKDERLLLYDYFSNGSVFALLHGREDETPATYVSWDTDFELRSSTEDLGKGSVGSSYKAIFDNANTVVVKRLLRDVYVPFKELQKRLDVTGRLKHENVAELRAHYFSGDELLLVYDYQTQDSVHALLHGNKGTGRRPLDWETRLRVAPPEQKTDDGAVNSLVNWIQYGTQIKWNADVFDAALLPYNYKRESMRQSMRRLCQLAMDCVAYEPDHRPKMPQVVGILEDISGVVVGAHRPFVESLLEDLHMCIRPRLEDALEDLLEFVFNYGSLWTK</sequence>
<dbReference type="EMBL" id="BMAC01000166">
    <property type="protein sequence ID" value="GFP88279.1"/>
    <property type="molecule type" value="Genomic_DNA"/>
</dbReference>
<keyword evidence="2" id="KW-0808">Transferase</keyword>
<comment type="caution">
    <text evidence="2">The sequence shown here is derived from an EMBL/GenBank/DDBJ whole genome shotgun (WGS) entry which is preliminary data.</text>
</comment>
<evidence type="ECO:0000313" key="2">
    <source>
        <dbReference type="EMBL" id="GFP88279.1"/>
    </source>
</evidence>
<dbReference type="AlphaFoldDB" id="A0A830BR16"/>
<protein>
    <submittedName>
        <fullName evidence="2">Probable inactive receptor kinase at4g23740</fullName>
    </submittedName>
</protein>
<feature type="domain" description="Protein kinase" evidence="1">
    <location>
        <begin position="96"/>
        <end position="424"/>
    </location>
</feature>
<reference evidence="2" key="1">
    <citation type="submission" date="2020-07" db="EMBL/GenBank/DDBJ databases">
        <title>Ethylene signaling mediates host invasion by parasitic plants.</title>
        <authorList>
            <person name="Yoshida S."/>
        </authorList>
    </citation>
    <scope>NUCLEOTIDE SEQUENCE</scope>
    <source>
        <strain evidence="2">Okayama</strain>
    </source>
</reference>